<dbReference type="InterPro" id="IPR036178">
    <property type="entry name" value="Formintransfe-cycloase-like_sf"/>
</dbReference>
<dbReference type="Gene3D" id="1.20.120.680">
    <property type="entry name" value="Formiminotetrahydrofolate cyclodeaminase monomer, up-and-down helical bundle"/>
    <property type="match status" value="1"/>
</dbReference>
<dbReference type="AlphaFoldDB" id="A0A2S1QV30"/>
<dbReference type="PANTHER" id="PTHR43236:SF1">
    <property type="entry name" value="BLL7220 PROTEIN"/>
    <property type="match status" value="1"/>
</dbReference>
<proteinExistence type="predicted"/>
<dbReference type="KEGG" id="falb:HYN59_03565"/>
<evidence type="ECO:0000313" key="4">
    <source>
        <dbReference type="Proteomes" id="UP000244929"/>
    </source>
</evidence>
<gene>
    <name evidence="3" type="ORF">HYN59_03565</name>
</gene>
<name>A0A2S1QV30_9FLAO</name>
<evidence type="ECO:0000259" key="2">
    <source>
        <dbReference type="Pfam" id="PF06114"/>
    </source>
</evidence>
<dbReference type="InterPro" id="IPR052345">
    <property type="entry name" value="Rad_response_metalloprotease"/>
</dbReference>
<evidence type="ECO:0000259" key="1">
    <source>
        <dbReference type="Pfam" id="PF04961"/>
    </source>
</evidence>
<dbReference type="InterPro" id="IPR007044">
    <property type="entry name" value="Cyclodeamin/CycHdrlase"/>
</dbReference>
<dbReference type="Pfam" id="PF04961">
    <property type="entry name" value="FTCD_C"/>
    <property type="match status" value="1"/>
</dbReference>
<dbReference type="PANTHER" id="PTHR43236">
    <property type="entry name" value="ANTITOXIN HIGA1"/>
    <property type="match status" value="1"/>
</dbReference>
<dbReference type="RefSeq" id="WP_108776954.1">
    <property type="nucleotide sequence ID" value="NZ_CP029186.1"/>
</dbReference>
<dbReference type="Proteomes" id="UP000244929">
    <property type="component" value="Chromosome"/>
</dbReference>
<dbReference type="InterPro" id="IPR010359">
    <property type="entry name" value="IrrE_HExxH"/>
</dbReference>
<keyword evidence="3" id="KW-0378">Hydrolase</keyword>
<feature type="domain" description="Cyclodeaminase/cyclohydrolase" evidence="1">
    <location>
        <begin position="7"/>
        <end position="184"/>
    </location>
</feature>
<dbReference type="EMBL" id="CP029186">
    <property type="protein sequence ID" value="AWH84245.1"/>
    <property type="molecule type" value="Genomic_DNA"/>
</dbReference>
<feature type="domain" description="IrrE N-terminal-like" evidence="2">
    <location>
        <begin position="303"/>
        <end position="391"/>
    </location>
</feature>
<keyword evidence="4" id="KW-1185">Reference proteome</keyword>
<reference evidence="3 4" key="1">
    <citation type="submission" date="2018-04" db="EMBL/GenBank/DDBJ databases">
        <title>Genome sequencing of Flavobacterium sp. HYN0059.</title>
        <authorList>
            <person name="Yi H."/>
            <person name="Baek C."/>
        </authorList>
    </citation>
    <scope>NUCLEOTIDE SEQUENCE [LARGE SCALE GENOMIC DNA]</scope>
    <source>
        <strain evidence="3 4">HYN0059</strain>
    </source>
</reference>
<dbReference type="GO" id="GO:0016787">
    <property type="term" value="F:hydrolase activity"/>
    <property type="evidence" value="ECO:0007669"/>
    <property type="project" value="UniProtKB-KW"/>
</dbReference>
<accession>A0A2S1QV30</accession>
<evidence type="ECO:0000313" key="3">
    <source>
        <dbReference type="EMBL" id="AWH84245.1"/>
    </source>
</evidence>
<dbReference type="SUPFAM" id="SSF101262">
    <property type="entry name" value="Methenyltetrahydrofolate cyclohydrolase-like"/>
    <property type="match status" value="1"/>
</dbReference>
<organism evidence="3 4">
    <name type="scientific">Flavobacterium album</name>
    <dbReference type="NCBI Taxonomy" id="2175091"/>
    <lineage>
        <taxon>Bacteria</taxon>
        <taxon>Pseudomonadati</taxon>
        <taxon>Bacteroidota</taxon>
        <taxon>Flavobacteriia</taxon>
        <taxon>Flavobacteriales</taxon>
        <taxon>Flavobacteriaceae</taxon>
        <taxon>Flavobacterium</taxon>
    </lineage>
</organism>
<sequence length="466" mass="53215">MNLIEKTVADLMKKFGEGNHKPGSGSAAAFQGMVSAKLISTVISLTTEEKRRKQYGNIFTEILDFQEQIENRIYPSLTRLFQIDSEQFDKTIILRTERDNEEDEIKKNQLRLEALEQLKTSIDIPLEIGLLCKELAEIAAYIFDYGFKAARGDSQVGLSGAVSAISGCISIIRLNVLSYSSDEYQYTKSVVAKVDSLDKVYQELSIVVNARIRVLQDEYDAKVPLFEGINEIIKKYRADKKLKIENCARDLQNLIWANKNLIWKKNTPNDVLEILRPDIIFRQVLGYGYIENGRYAVAYEDGGDVEVAGVIDQPNKLVAVSNNYSDEVRRFTAAHELGHAILHSQPILHRDIPCDSIGIRKSRDYTEVEADKFATYFLMPERIILREFHRIYSVPQFQLNEDLAFKFGGRSTIDLRRECKDRRGLSRKLASAELYNDNYFTSLSKLFGVSIEAMAIRLEELNLVLY</sequence>
<protein>
    <submittedName>
        <fullName evidence="3">Methenyltetrahydrofolate cyclohydrolase</fullName>
    </submittedName>
</protein>
<dbReference type="OrthoDB" id="9794834at2"/>
<dbReference type="Pfam" id="PF06114">
    <property type="entry name" value="Peptidase_M78"/>
    <property type="match status" value="1"/>
</dbReference>
<dbReference type="Gene3D" id="1.10.10.2910">
    <property type="match status" value="1"/>
</dbReference>